<dbReference type="GO" id="GO:0044718">
    <property type="term" value="P:siderophore transmembrane transport"/>
    <property type="evidence" value="ECO:0007669"/>
    <property type="project" value="TreeGrafter"/>
</dbReference>
<evidence type="ECO:0000259" key="9">
    <source>
        <dbReference type="Pfam" id="PF25183"/>
    </source>
</evidence>
<dbReference type="EMBL" id="VRLR01000002">
    <property type="protein sequence ID" value="TXK82346.1"/>
    <property type="molecule type" value="Genomic_DNA"/>
</dbReference>
<evidence type="ECO:0000256" key="7">
    <source>
        <dbReference type="SAM" id="SignalP"/>
    </source>
</evidence>
<gene>
    <name evidence="10" type="ORF">FU839_05515</name>
</gene>
<dbReference type="GO" id="GO:0015344">
    <property type="term" value="F:siderophore uptake transmembrane transporter activity"/>
    <property type="evidence" value="ECO:0007669"/>
    <property type="project" value="TreeGrafter"/>
</dbReference>
<dbReference type="SUPFAM" id="SSF49478">
    <property type="entry name" value="Cna protein B-type domain"/>
    <property type="match status" value="1"/>
</dbReference>
<dbReference type="RefSeq" id="WP_147903553.1">
    <property type="nucleotide sequence ID" value="NZ_BAAAGC010000017.1"/>
</dbReference>
<keyword evidence="10" id="KW-0675">Receptor</keyword>
<sequence>MTQQKLKCLRRSALAALITAALSQNMAYADLSVGSIFGQTEKGVTISVKNLQTGLKRELTSDNSGRFNFSQLPSGRYQVVANGVTREVNVAIGTGTPVNFSEETTERIAVVGSSISPIDTSSVESSTVFTAAQMERLPVGRDISDVALLAPGTVRGDSGFGKLASFGGSSVAENGYYINGFDVTNARTFLSYGRVPFDAIGEQEVKTGGFGAEYGRALGGVVNIVTKRGTNEWKFNGSTVWSPADLAASGRDVVSRSGEAGERSYYSAYRSADEQDELSYSLSGGGAIVQDKLFFYGLLEGKKDSFDSYESDRSTAGENTSPNGLAKFDWYITDNHILEVTGIRNVEETDYVEYLNLDEEYFTGRHGNERVRYTERNGGEILIGKYTGHLTEDFTVGVLVGRLTNDSDYITPDPLAGDDCPLVDIYDQDTDDVIDVGCWNNIDVRSLEFGPDNDERKALRLDAEWRIGEHTLRFGYDDETFTSRIAGAEYSGGVFYRRYTPVDFEDSWNGVDIPANAHVVRKRTRTSPSGRYEVKNSAVYLEDSFYVTDNLMLYAGLRSESFDNLNADGVSFVDASDMIAPRLGFVWDVDGDASSKLYANAGRYYIPIAANTNIRASNWQYVTTEYYLYDGVVDPTTQAPLQLGEKLGDTLTSGRNSSPDPATVASANLEPMLQDELILGYQRELSDLWTGGVSFIYREVKNGVDDYCGRQAFIDFAEDQGFEDFDADTLATCIILNPGEDLEMDMDVAGDGVLQRVTVPNSYLQLADYKRTYKALEFNFERASDNGWYMQGSYVWAKSQGNSEGLVNSWLESESPGLTNDFDHKVFVDGTDGYLSNDRRHTFKLFGGYELNEEMEVSANLLVQSGRPVSCFGYAPFDVDEDEYEVFERYAASSLYCRNVDGEQELTQRGQFGRTPWTYTVDLGFSYRPQWMKGLLLQANVFNVLNSQRVTEYDEKGDLSLEDEGQNPNFLNDQNYQSPRSVRLTARYSF</sequence>
<proteinExistence type="predicted"/>
<organism evidence="10 11">
    <name type="scientific">Rheinheimera tangshanensis</name>
    <dbReference type="NCBI Taxonomy" id="400153"/>
    <lineage>
        <taxon>Bacteria</taxon>
        <taxon>Pseudomonadati</taxon>
        <taxon>Pseudomonadota</taxon>
        <taxon>Gammaproteobacteria</taxon>
        <taxon>Chromatiales</taxon>
        <taxon>Chromatiaceae</taxon>
        <taxon>Rheinheimera</taxon>
    </lineage>
</organism>
<dbReference type="InterPro" id="IPR039426">
    <property type="entry name" value="TonB-dep_rcpt-like"/>
</dbReference>
<comment type="caution">
    <text evidence="10">The sequence shown here is derived from an EMBL/GenBank/DDBJ whole genome shotgun (WGS) entry which is preliminary data.</text>
</comment>
<protein>
    <submittedName>
        <fullName evidence="10">TonB-dependent receptor</fullName>
    </submittedName>
</protein>
<comment type="subcellular location">
    <subcellularLocation>
        <location evidence="1">Cell outer membrane</location>
        <topology evidence="1">Multi-pass membrane protein</topology>
    </subcellularLocation>
</comment>
<feature type="chain" id="PRO_5022784589" evidence="7">
    <location>
        <begin position="30"/>
        <end position="990"/>
    </location>
</feature>
<dbReference type="InterPro" id="IPR012910">
    <property type="entry name" value="Plug_dom"/>
</dbReference>
<name>A0A5C8LYE6_9GAMM</name>
<dbReference type="Proteomes" id="UP000321814">
    <property type="component" value="Unassembled WGS sequence"/>
</dbReference>
<evidence type="ECO:0000256" key="5">
    <source>
        <dbReference type="ARBA" id="ARBA00023136"/>
    </source>
</evidence>
<dbReference type="Pfam" id="PF25183">
    <property type="entry name" value="OMP_b-brl_4"/>
    <property type="match status" value="1"/>
</dbReference>
<keyword evidence="7" id="KW-0732">Signal</keyword>
<evidence type="ECO:0000256" key="3">
    <source>
        <dbReference type="ARBA" id="ARBA00022452"/>
    </source>
</evidence>
<keyword evidence="3" id="KW-1134">Transmembrane beta strand</keyword>
<accession>A0A5C8LYE6</accession>
<dbReference type="InterPro" id="IPR036942">
    <property type="entry name" value="Beta-barrel_TonB_sf"/>
</dbReference>
<dbReference type="InterPro" id="IPR057601">
    <property type="entry name" value="Oar-like_b-barrel"/>
</dbReference>
<evidence type="ECO:0000313" key="11">
    <source>
        <dbReference type="Proteomes" id="UP000321814"/>
    </source>
</evidence>
<evidence type="ECO:0000259" key="8">
    <source>
        <dbReference type="Pfam" id="PF07715"/>
    </source>
</evidence>
<dbReference type="Gene3D" id="2.170.130.10">
    <property type="entry name" value="TonB-dependent receptor, plug domain"/>
    <property type="match status" value="1"/>
</dbReference>
<dbReference type="AlphaFoldDB" id="A0A5C8LYE6"/>
<keyword evidence="6" id="KW-0998">Cell outer membrane</keyword>
<dbReference type="Pfam" id="PF13620">
    <property type="entry name" value="CarboxypepD_reg"/>
    <property type="match status" value="1"/>
</dbReference>
<keyword evidence="11" id="KW-1185">Reference proteome</keyword>
<keyword evidence="4" id="KW-0812">Transmembrane</keyword>
<evidence type="ECO:0000256" key="2">
    <source>
        <dbReference type="ARBA" id="ARBA00022448"/>
    </source>
</evidence>
<evidence type="ECO:0000313" key="10">
    <source>
        <dbReference type="EMBL" id="TXK82346.1"/>
    </source>
</evidence>
<dbReference type="Gene3D" id="2.40.170.20">
    <property type="entry name" value="TonB-dependent receptor, beta-barrel domain"/>
    <property type="match status" value="1"/>
</dbReference>
<dbReference type="PANTHER" id="PTHR30069">
    <property type="entry name" value="TONB-DEPENDENT OUTER MEMBRANE RECEPTOR"/>
    <property type="match status" value="1"/>
</dbReference>
<evidence type="ECO:0000256" key="4">
    <source>
        <dbReference type="ARBA" id="ARBA00022692"/>
    </source>
</evidence>
<dbReference type="SUPFAM" id="SSF56935">
    <property type="entry name" value="Porins"/>
    <property type="match status" value="1"/>
</dbReference>
<keyword evidence="5" id="KW-0472">Membrane</keyword>
<dbReference type="GO" id="GO:0009279">
    <property type="term" value="C:cell outer membrane"/>
    <property type="evidence" value="ECO:0007669"/>
    <property type="project" value="UniProtKB-SubCell"/>
</dbReference>
<reference evidence="10 11" key="1">
    <citation type="submission" date="2019-08" db="EMBL/GenBank/DDBJ databases">
        <title>Draft genome analysis of Rheinheimera tangshanensis isolated from the roots of fresh rice plants (Oryza sativa).</title>
        <authorList>
            <person name="Yu Q."/>
            <person name="Qi Y."/>
            <person name="Zhang H."/>
            <person name="Pu J."/>
        </authorList>
    </citation>
    <scope>NUCLEOTIDE SEQUENCE [LARGE SCALE GENOMIC DNA]</scope>
    <source>
        <strain evidence="10 11">JA3-B52</strain>
    </source>
</reference>
<feature type="domain" description="TonB-dependent transporter Oar-like beta-barrel" evidence="9">
    <location>
        <begin position="578"/>
        <end position="851"/>
    </location>
</feature>
<dbReference type="PANTHER" id="PTHR30069:SF46">
    <property type="entry name" value="OAR PROTEIN"/>
    <property type="match status" value="1"/>
</dbReference>
<feature type="signal peptide" evidence="7">
    <location>
        <begin position="1"/>
        <end position="29"/>
    </location>
</feature>
<dbReference type="Pfam" id="PF07715">
    <property type="entry name" value="Plug"/>
    <property type="match status" value="1"/>
</dbReference>
<keyword evidence="2" id="KW-0813">Transport</keyword>
<dbReference type="OrthoDB" id="9768147at2"/>
<feature type="domain" description="TonB-dependent receptor plug" evidence="8">
    <location>
        <begin position="123"/>
        <end position="221"/>
    </location>
</feature>
<evidence type="ECO:0000256" key="1">
    <source>
        <dbReference type="ARBA" id="ARBA00004571"/>
    </source>
</evidence>
<dbReference type="InterPro" id="IPR037066">
    <property type="entry name" value="Plug_dom_sf"/>
</dbReference>
<evidence type="ECO:0000256" key="6">
    <source>
        <dbReference type="ARBA" id="ARBA00023237"/>
    </source>
</evidence>